<evidence type="ECO:0000259" key="4">
    <source>
        <dbReference type="Pfam" id="PF14257"/>
    </source>
</evidence>
<protein>
    <submittedName>
        <fullName evidence="5">DUF4349 domain-containing protein</fullName>
    </submittedName>
</protein>
<organism evidence="5 6">
    <name type="scientific">Streptomyces tsukubensis (strain DSM 42081 / NBRC 108919 / NRRL 18488 / 9993)</name>
    <dbReference type="NCBI Taxonomy" id="1114943"/>
    <lineage>
        <taxon>Bacteria</taxon>
        <taxon>Bacillati</taxon>
        <taxon>Actinomycetota</taxon>
        <taxon>Actinomycetes</taxon>
        <taxon>Kitasatosporales</taxon>
        <taxon>Streptomycetaceae</taxon>
        <taxon>Streptomyces</taxon>
    </lineage>
</organism>
<dbReference type="Proteomes" id="UP000005940">
    <property type="component" value="Chromosome"/>
</dbReference>
<feature type="domain" description="DUF4349" evidence="4">
    <location>
        <begin position="83"/>
        <end position="296"/>
    </location>
</feature>
<feature type="region of interest" description="Disordered" evidence="1">
    <location>
        <begin position="107"/>
        <end position="134"/>
    </location>
</feature>
<evidence type="ECO:0000256" key="3">
    <source>
        <dbReference type="SAM" id="SignalP"/>
    </source>
</evidence>
<name>A0A7G3UPW1_STRT9</name>
<gene>
    <name evidence="5" type="ORF">STSU_006300</name>
</gene>
<dbReference type="EMBL" id="CP029159">
    <property type="protein sequence ID" value="QKM71419.1"/>
    <property type="molecule type" value="Genomic_DNA"/>
</dbReference>
<evidence type="ECO:0000313" key="5">
    <source>
        <dbReference type="EMBL" id="QKM71419.1"/>
    </source>
</evidence>
<feature type="compositionally biased region" description="Low complexity" evidence="1">
    <location>
        <begin position="39"/>
        <end position="57"/>
    </location>
</feature>
<keyword evidence="2" id="KW-1133">Transmembrane helix</keyword>
<dbReference type="Pfam" id="PF14257">
    <property type="entry name" value="DUF4349"/>
    <property type="match status" value="1"/>
</dbReference>
<feature type="region of interest" description="Disordered" evidence="1">
    <location>
        <begin position="309"/>
        <end position="333"/>
    </location>
</feature>
<dbReference type="AlphaFoldDB" id="A0A7G3UPW1"/>
<keyword evidence="2" id="KW-0472">Membrane</keyword>
<feature type="compositionally biased region" description="Low complexity" evidence="1">
    <location>
        <begin position="109"/>
        <end position="120"/>
    </location>
</feature>
<dbReference type="RefSeq" id="WP_130584684.1">
    <property type="nucleotide sequence ID" value="NZ_CP029159.1"/>
</dbReference>
<proteinExistence type="predicted"/>
<evidence type="ECO:0000313" key="6">
    <source>
        <dbReference type="Proteomes" id="UP000005940"/>
    </source>
</evidence>
<feature type="signal peptide" evidence="3">
    <location>
        <begin position="1"/>
        <end position="23"/>
    </location>
</feature>
<feature type="compositionally biased region" description="Basic and acidic residues" evidence="1">
    <location>
        <begin position="26"/>
        <end position="38"/>
    </location>
</feature>
<feature type="chain" id="PRO_5038491551" evidence="3">
    <location>
        <begin position="24"/>
        <end position="333"/>
    </location>
</feature>
<keyword evidence="3" id="KW-0732">Signal</keyword>
<sequence>MRHRRVFAALAAAGILAVSGCSAASDNEKSAAAHDEKAAAAPETGAGAGRAEAPGGAKTTDPAGKPGAGGTESRKVPAAVPYLIRTAELQLEVADVGKAAAHARRVAEAEGGYVGEESSGFETGSDRGDTDSSRVVLRVPQERYGAVLAALSKGGRLLALESDTKDVTGQVVDTESRIASQRASVARVRELMDRADKLSDIVSLEAELGRRQADLESLLAQQASLKNRSSLSTITLDYQEPAPRAEKPAKKDDPGVLDALSGGWQALVTVVLWIVVVFSAVLPFLVVLALGGALWWWLHGRALRARRARHESEPAPEPAPAVEEGAGAGPDRG</sequence>
<feature type="transmembrane region" description="Helical" evidence="2">
    <location>
        <begin position="270"/>
        <end position="298"/>
    </location>
</feature>
<keyword evidence="2" id="KW-0812">Transmembrane</keyword>
<evidence type="ECO:0000256" key="1">
    <source>
        <dbReference type="SAM" id="MobiDB-lite"/>
    </source>
</evidence>
<accession>A0A7G3UPW1</accession>
<feature type="region of interest" description="Disordered" evidence="1">
    <location>
        <begin position="25"/>
        <end position="75"/>
    </location>
</feature>
<reference evidence="5 6" key="1">
    <citation type="journal article" date="2012" name="J. Bacteriol.">
        <title>Draft genome of Streptomyces tsukubaensis NRRL 18488, the producer of the clinically important immunosuppressant tacrolimus (FK506).</title>
        <authorList>
            <person name="Barreiro C."/>
            <person name="Prieto C."/>
            <person name="Sola-Landa A."/>
            <person name="Solera E."/>
            <person name="Martinez-Castro M."/>
            <person name="Perez-Redondo R."/>
            <person name="Garcia-Estrada C."/>
            <person name="Aparicio J.F."/>
            <person name="Fernandez-Martinez L.T."/>
            <person name="Santos-Aberturas J."/>
            <person name="Salehi-Najafabadi Z."/>
            <person name="Rodriguez-Garcia A."/>
            <person name="Tauch A."/>
            <person name="Martin J.F."/>
        </authorList>
    </citation>
    <scope>NUCLEOTIDE SEQUENCE [LARGE SCALE GENOMIC DNA]</scope>
    <source>
        <strain evidence="6">DSM 42081 / NBRC 108919 / NRRL 18488 / 9993</strain>
    </source>
</reference>
<dbReference type="InterPro" id="IPR025645">
    <property type="entry name" value="DUF4349"/>
</dbReference>
<evidence type="ECO:0000256" key="2">
    <source>
        <dbReference type="SAM" id="Phobius"/>
    </source>
</evidence>
<dbReference type="PROSITE" id="PS51257">
    <property type="entry name" value="PROKAR_LIPOPROTEIN"/>
    <property type="match status" value="1"/>
</dbReference>
<keyword evidence="6" id="KW-1185">Reference proteome</keyword>